<keyword evidence="4" id="KW-0547">Nucleotide-binding</keyword>
<evidence type="ECO:0000259" key="11">
    <source>
        <dbReference type="PROSITE" id="PS50929"/>
    </source>
</evidence>
<evidence type="ECO:0000256" key="2">
    <source>
        <dbReference type="ARBA" id="ARBA00022448"/>
    </source>
</evidence>
<comment type="subcellular location">
    <subcellularLocation>
        <location evidence="1">Mitochondrion membrane</location>
        <topology evidence="1">Multi-pass membrane protein</topology>
    </subcellularLocation>
</comment>
<feature type="transmembrane region" description="Helical" evidence="9">
    <location>
        <begin position="262"/>
        <end position="283"/>
    </location>
</feature>
<protein>
    <submittedName>
        <fullName evidence="12">G8594 protein</fullName>
    </submittedName>
</protein>
<dbReference type="Gene3D" id="3.40.50.300">
    <property type="entry name" value="P-loop containing nucleotide triphosphate hydrolases"/>
    <property type="match status" value="1"/>
</dbReference>
<evidence type="ECO:0000313" key="13">
    <source>
        <dbReference type="Proteomes" id="UP001497392"/>
    </source>
</evidence>
<evidence type="ECO:0000259" key="10">
    <source>
        <dbReference type="PROSITE" id="PS50893"/>
    </source>
</evidence>
<evidence type="ECO:0000256" key="7">
    <source>
        <dbReference type="ARBA" id="ARBA00023136"/>
    </source>
</evidence>
<dbReference type="SUPFAM" id="SSF52540">
    <property type="entry name" value="P-loop containing nucleoside triphosphate hydrolases"/>
    <property type="match status" value="1"/>
</dbReference>
<name>A0ABP1G0R6_9CHLO</name>
<dbReference type="InterPro" id="IPR003593">
    <property type="entry name" value="AAA+_ATPase"/>
</dbReference>
<proteinExistence type="predicted"/>
<keyword evidence="5" id="KW-0067">ATP-binding</keyword>
<feature type="compositionally biased region" description="Basic and acidic residues" evidence="8">
    <location>
        <begin position="35"/>
        <end position="65"/>
    </location>
</feature>
<accession>A0ABP1G0R6</accession>
<dbReference type="PROSITE" id="PS50929">
    <property type="entry name" value="ABC_TM1F"/>
    <property type="match status" value="1"/>
</dbReference>
<dbReference type="CDD" id="cd18582">
    <property type="entry name" value="ABC_6TM_ATM1_ABCB7"/>
    <property type="match status" value="1"/>
</dbReference>
<keyword evidence="3 9" id="KW-0812">Transmembrane</keyword>
<evidence type="ECO:0000256" key="4">
    <source>
        <dbReference type="ARBA" id="ARBA00022741"/>
    </source>
</evidence>
<gene>
    <name evidence="12" type="primary">g8594</name>
    <name evidence="12" type="ORF">VP750_LOCUS7721</name>
</gene>
<dbReference type="SUPFAM" id="SSF90123">
    <property type="entry name" value="ABC transporter transmembrane region"/>
    <property type="match status" value="1"/>
</dbReference>
<evidence type="ECO:0000256" key="6">
    <source>
        <dbReference type="ARBA" id="ARBA00022989"/>
    </source>
</evidence>
<evidence type="ECO:0000256" key="8">
    <source>
        <dbReference type="SAM" id="MobiDB-lite"/>
    </source>
</evidence>
<sequence length="688" mass="74854">MLEASGAGVWQQSSFHASAAILQACPSLTQQRALCKHEDKEEHPKQKGKKHEHEEPDDPGSREQHSMSGSHRPHPPVGYEAAAEQTTNAAIIRQLGQYLLPKDNAEYKARIAAALALLVASKGLNVSVPFLFKYAIDALTADPTGHMLADMPMIQLLPATVLLGYGAARAGSSLCNELRNAVFAKVAQGTVRRVARDVFEHLHHLDLRFHLARETGALNRVIDRGTRGITFILSSMVFNVVPTLFEVTLVAGMLAYKCGPAFAGLTGAVIAAYTAFTIGITQWRTRFRQAMNKADSEAGKQAMDSLINFETVKLYGNEEHELKRYDRCLADYEGAAMKTQTSLSFLNFGQNAIFSTALSAAMLFTAQGIGSGSLTVGDLVMVNGLLFQVSMPLNFLGSVYRETQQSLVDMGALFGLLQQKSEIKDRPDAVELVDSKAGYGIQLENVKFGYRPDMPILQGLSLSIPAGTSCALVGTSGSGKSTVLRLLFRFYEPDSGMLSVAGRSITDYTMKSLRAKIGEVPQDMVLFNDTIYYNIAYGRLSADREEVYSAAKQAAIHDQILAMPDGYDTMVGERGLMLSGGEKQRVALARTILKGPKILLFDEATSALDSSTEQGILDTLQRLGQGRTTLFVAHRLSTAARCDQIAYLENGRVVEAGSHSELLRKGGKYAHLWNQQATNVQENIEAVG</sequence>
<evidence type="ECO:0000256" key="1">
    <source>
        <dbReference type="ARBA" id="ARBA00004225"/>
    </source>
</evidence>
<comment type="caution">
    <text evidence="12">The sequence shown here is derived from an EMBL/GenBank/DDBJ whole genome shotgun (WGS) entry which is preliminary data.</text>
</comment>
<feature type="domain" description="ABC transporter" evidence="10">
    <location>
        <begin position="441"/>
        <end position="675"/>
    </location>
</feature>
<organism evidence="12 13">
    <name type="scientific">Coccomyxa viridis</name>
    <dbReference type="NCBI Taxonomy" id="1274662"/>
    <lineage>
        <taxon>Eukaryota</taxon>
        <taxon>Viridiplantae</taxon>
        <taxon>Chlorophyta</taxon>
        <taxon>core chlorophytes</taxon>
        <taxon>Trebouxiophyceae</taxon>
        <taxon>Trebouxiophyceae incertae sedis</taxon>
        <taxon>Coccomyxaceae</taxon>
        <taxon>Coccomyxa</taxon>
    </lineage>
</organism>
<keyword evidence="6 9" id="KW-1133">Transmembrane helix</keyword>
<dbReference type="EMBL" id="CAXHTA020000015">
    <property type="protein sequence ID" value="CAL5225815.1"/>
    <property type="molecule type" value="Genomic_DNA"/>
</dbReference>
<evidence type="ECO:0000313" key="12">
    <source>
        <dbReference type="EMBL" id="CAL5225815.1"/>
    </source>
</evidence>
<dbReference type="Gene3D" id="1.20.1560.10">
    <property type="entry name" value="ABC transporter type 1, transmembrane domain"/>
    <property type="match status" value="1"/>
</dbReference>
<keyword evidence="13" id="KW-1185">Reference proteome</keyword>
<evidence type="ECO:0000256" key="5">
    <source>
        <dbReference type="ARBA" id="ARBA00022840"/>
    </source>
</evidence>
<keyword evidence="7 9" id="KW-0472">Membrane</keyword>
<dbReference type="InterPro" id="IPR017871">
    <property type="entry name" value="ABC_transporter-like_CS"/>
</dbReference>
<evidence type="ECO:0000256" key="3">
    <source>
        <dbReference type="ARBA" id="ARBA00022692"/>
    </source>
</evidence>
<dbReference type="InterPro" id="IPR011527">
    <property type="entry name" value="ABC1_TM_dom"/>
</dbReference>
<keyword evidence="2" id="KW-0813">Transport</keyword>
<dbReference type="Pfam" id="PF00005">
    <property type="entry name" value="ABC_tran"/>
    <property type="match status" value="1"/>
</dbReference>
<dbReference type="PANTHER" id="PTHR24221">
    <property type="entry name" value="ATP-BINDING CASSETTE SUB-FAMILY B"/>
    <property type="match status" value="1"/>
</dbReference>
<dbReference type="InterPro" id="IPR036640">
    <property type="entry name" value="ABC1_TM_sf"/>
</dbReference>
<dbReference type="SMART" id="SM00382">
    <property type="entry name" value="AAA"/>
    <property type="match status" value="1"/>
</dbReference>
<dbReference type="InterPro" id="IPR027417">
    <property type="entry name" value="P-loop_NTPase"/>
</dbReference>
<dbReference type="PANTHER" id="PTHR24221:SF402">
    <property type="entry name" value="IRON-SULFUR CLUSTERS TRANSPORTER ABCB7, MITOCHONDRIAL"/>
    <property type="match status" value="1"/>
</dbReference>
<reference evidence="12 13" key="1">
    <citation type="submission" date="2024-06" db="EMBL/GenBank/DDBJ databases">
        <authorList>
            <person name="Kraege A."/>
            <person name="Thomma B."/>
        </authorList>
    </citation>
    <scope>NUCLEOTIDE SEQUENCE [LARGE SCALE GENOMIC DNA]</scope>
</reference>
<dbReference type="PROSITE" id="PS00211">
    <property type="entry name" value="ABC_TRANSPORTER_1"/>
    <property type="match status" value="1"/>
</dbReference>
<feature type="domain" description="ABC transmembrane type-1" evidence="11">
    <location>
        <begin position="112"/>
        <end position="405"/>
    </location>
</feature>
<dbReference type="Pfam" id="PF00664">
    <property type="entry name" value="ABC_membrane"/>
    <property type="match status" value="1"/>
</dbReference>
<dbReference type="PROSITE" id="PS50893">
    <property type="entry name" value="ABC_TRANSPORTER_2"/>
    <property type="match status" value="1"/>
</dbReference>
<dbReference type="InterPro" id="IPR039421">
    <property type="entry name" value="Type_1_exporter"/>
</dbReference>
<feature type="transmembrane region" description="Helical" evidence="9">
    <location>
        <begin position="229"/>
        <end position="256"/>
    </location>
</feature>
<evidence type="ECO:0000256" key="9">
    <source>
        <dbReference type="SAM" id="Phobius"/>
    </source>
</evidence>
<feature type="region of interest" description="Disordered" evidence="8">
    <location>
        <begin position="35"/>
        <end position="78"/>
    </location>
</feature>
<dbReference type="Proteomes" id="UP001497392">
    <property type="component" value="Unassembled WGS sequence"/>
</dbReference>
<dbReference type="InterPro" id="IPR003439">
    <property type="entry name" value="ABC_transporter-like_ATP-bd"/>
</dbReference>